<dbReference type="Proteomes" id="UP001501461">
    <property type="component" value="Unassembled WGS sequence"/>
</dbReference>
<reference evidence="4" key="1">
    <citation type="journal article" date="2019" name="Int. J. Syst. Evol. Microbiol.">
        <title>The Global Catalogue of Microorganisms (GCM) 10K type strain sequencing project: providing services to taxonomists for standard genome sequencing and annotation.</title>
        <authorList>
            <consortium name="The Broad Institute Genomics Platform"/>
            <consortium name="The Broad Institute Genome Sequencing Center for Infectious Disease"/>
            <person name="Wu L."/>
            <person name="Ma J."/>
        </authorList>
    </citation>
    <scope>NUCLEOTIDE SEQUENCE [LARGE SCALE GENOMIC DNA]</scope>
    <source>
        <strain evidence="4">JCM 13595</strain>
    </source>
</reference>
<dbReference type="PANTHER" id="PTHR24119:SF0">
    <property type="entry name" value="ACYL-COA-BINDING DOMAIN-CONTAINING PROTEIN 6"/>
    <property type="match status" value="1"/>
</dbReference>
<evidence type="ECO:0000313" key="3">
    <source>
        <dbReference type="EMBL" id="GAA2038620.1"/>
    </source>
</evidence>
<dbReference type="SUPFAM" id="SSF48403">
    <property type="entry name" value="Ankyrin repeat"/>
    <property type="match status" value="1"/>
</dbReference>
<dbReference type="PROSITE" id="PS50297">
    <property type="entry name" value="ANK_REP_REGION"/>
    <property type="match status" value="1"/>
</dbReference>
<keyword evidence="1" id="KW-0446">Lipid-binding</keyword>
<dbReference type="InterPro" id="IPR036770">
    <property type="entry name" value="Ankyrin_rpt-contain_sf"/>
</dbReference>
<evidence type="ECO:0000256" key="2">
    <source>
        <dbReference type="PROSITE-ProRule" id="PRU00023"/>
    </source>
</evidence>
<accession>A0ABP5G397</accession>
<feature type="repeat" description="ANK" evidence="2">
    <location>
        <begin position="51"/>
        <end position="83"/>
    </location>
</feature>
<dbReference type="InterPro" id="IPR002110">
    <property type="entry name" value="Ankyrin_rpt"/>
</dbReference>
<gene>
    <name evidence="3" type="ORF">GCM10009720_18810</name>
</gene>
<comment type="caution">
    <text evidence="3">The sequence shown here is derived from an EMBL/GenBank/DDBJ whole genome shotgun (WGS) entry which is preliminary data.</text>
</comment>
<dbReference type="PROSITE" id="PS50088">
    <property type="entry name" value="ANK_REPEAT"/>
    <property type="match status" value="1"/>
</dbReference>
<dbReference type="SMART" id="SM00248">
    <property type="entry name" value="ANK"/>
    <property type="match status" value="2"/>
</dbReference>
<dbReference type="RefSeq" id="WP_343957937.1">
    <property type="nucleotide sequence ID" value="NZ_BAAAMN010000040.1"/>
</dbReference>
<dbReference type="PANTHER" id="PTHR24119">
    <property type="entry name" value="ACYL-COA-BINDING DOMAIN-CONTAINING PROTEIN 6"/>
    <property type="match status" value="1"/>
</dbReference>
<keyword evidence="4" id="KW-1185">Reference proteome</keyword>
<keyword evidence="2" id="KW-0040">ANK repeat</keyword>
<organism evidence="3 4">
    <name type="scientific">Yaniella flava</name>
    <dbReference type="NCBI Taxonomy" id="287930"/>
    <lineage>
        <taxon>Bacteria</taxon>
        <taxon>Bacillati</taxon>
        <taxon>Actinomycetota</taxon>
        <taxon>Actinomycetes</taxon>
        <taxon>Micrococcales</taxon>
        <taxon>Micrococcaceae</taxon>
        <taxon>Yaniella</taxon>
    </lineage>
</organism>
<dbReference type="EMBL" id="BAAAMN010000040">
    <property type="protein sequence ID" value="GAA2038620.1"/>
    <property type="molecule type" value="Genomic_DNA"/>
</dbReference>
<dbReference type="Gene3D" id="1.25.40.20">
    <property type="entry name" value="Ankyrin repeat-containing domain"/>
    <property type="match status" value="1"/>
</dbReference>
<protein>
    <submittedName>
        <fullName evidence="3">Ankyrin repeat domain-containing protein</fullName>
    </submittedName>
</protein>
<name>A0ABP5G397_9MICC</name>
<evidence type="ECO:0000313" key="4">
    <source>
        <dbReference type="Proteomes" id="UP001501461"/>
    </source>
</evidence>
<sequence length="150" mass="16153">MTDNHAADQPALSEEQIEFLNSLFDYAREGKVLALSSAIDQGIPVNLTNHNGDTFLILAAYREQPAVVDALIERDADVNAMNNRGQSALTSSIFMQNEQISTALLNAGADPDLGSQSARATITAMGLKKMGEFLAAYENHPATDSPEENQ</sequence>
<evidence type="ECO:0000256" key="1">
    <source>
        <dbReference type="ARBA" id="ARBA00023121"/>
    </source>
</evidence>
<dbReference type="Pfam" id="PF12796">
    <property type="entry name" value="Ank_2"/>
    <property type="match status" value="1"/>
</dbReference>
<proteinExistence type="predicted"/>